<dbReference type="Pfam" id="PF02361">
    <property type="entry name" value="CbiQ"/>
    <property type="match status" value="1"/>
</dbReference>
<evidence type="ECO:0000313" key="8">
    <source>
        <dbReference type="EMBL" id="SFN51249.1"/>
    </source>
</evidence>
<evidence type="ECO:0000256" key="4">
    <source>
        <dbReference type="ARBA" id="ARBA00022989"/>
    </source>
</evidence>
<dbReference type="RefSeq" id="WP_090067838.1">
    <property type="nucleotide sequence ID" value="NZ_FOVR01000001.1"/>
</dbReference>
<protein>
    <submittedName>
        <fullName evidence="8">Biotin transport system permease protein</fullName>
    </submittedName>
</protein>
<dbReference type="CDD" id="cd16914">
    <property type="entry name" value="EcfT"/>
    <property type="match status" value="1"/>
</dbReference>
<dbReference type="STRING" id="655353.SAMN04488056_101142"/>
<evidence type="ECO:0000256" key="5">
    <source>
        <dbReference type="ARBA" id="ARBA00023136"/>
    </source>
</evidence>
<keyword evidence="9" id="KW-1185">Reference proteome</keyword>
<evidence type="ECO:0000256" key="1">
    <source>
        <dbReference type="ARBA" id="ARBA00004141"/>
    </source>
</evidence>
<dbReference type="InterPro" id="IPR003339">
    <property type="entry name" value="ABC/ECF_trnsptr_transmembrane"/>
</dbReference>
<organism evidence="8 9">
    <name type="scientific">Cohaesibacter marisflavi</name>
    <dbReference type="NCBI Taxonomy" id="655353"/>
    <lineage>
        <taxon>Bacteria</taxon>
        <taxon>Pseudomonadati</taxon>
        <taxon>Pseudomonadota</taxon>
        <taxon>Alphaproteobacteria</taxon>
        <taxon>Hyphomicrobiales</taxon>
        <taxon>Cohaesibacteraceae</taxon>
    </lineage>
</organism>
<dbReference type="OrthoDB" id="5868344at2"/>
<accession>A0A1I4ZMP5</accession>
<feature type="transmembrane region" description="Helical" evidence="7">
    <location>
        <begin position="17"/>
        <end position="34"/>
    </location>
</feature>
<keyword evidence="4 7" id="KW-1133">Transmembrane helix</keyword>
<dbReference type="AlphaFoldDB" id="A0A1I4ZMP5"/>
<dbReference type="EMBL" id="FOVR01000001">
    <property type="protein sequence ID" value="SFN51249.1"/>
    <property type="molecule type" value="Genomic_DNA"/>
</dbReference>
<evidence type="ECO:0000256" key="2">
    <source>
        <dbReference type="ARBA" id="ARBA00008564"/>
    </source>
</evidence>
<sequence>MLSLTVEQRSWMHRLPVWLKLLLLCLFTLVLWPLADWRLLLASCLPVVLLYASAGRYFAKLGAQRLKPVVYLVAIIFIYQVVTGRIEEGLAICLKIIATVSLANLVTMTSRLDDMMAVIETLAKPFHALGLPPRALGFAMGLVIRFTPLFLQRGTQLNQAWRARSPRRTSPRLLVPLALSAIDDADRVAEALKARGGLQNTKTKETQSDSAPQ</sequence>
<evidence type="ECO:0000256" key="7">
    <source>
        <dbReference type="SAM" id="Phobius"/>
    </source>
</evidence>
<dbReference type="Proteomes" id="UP000199236">
    <property type="component" value="Unassembled WGS sequence"/>
</dbReference>
<keyword evidence="5 7" id="KW-0472">Membrane</keyword>
<gene>
    <name evidence="8" type="ORF">SAMN04488056_101142</name>
</gene>
<feature type="region of interest" description="Disordered" evidence="6">
    <location>
        <begin position="194"/>
        <end position="213"/>
    </location>
</feature>
<evidence type="ECO:0000256" key="6">
    <source>
        <dbReference type="SAM" id="MobiDB-lite"/>
    </source>
</evidence>
<feature type="transmembrane region" description="Helical" evidence="7">
    <location>
        <begin position="66"/>
        <end position="83"/>
    </location>
</feature>
<reference evidence="8 9" key="1">
    <citation type="submission" date="2016-10" db="EMBL/GenBank/DDBJ databases">
        <authorList>
            <person name="de Groot N.N."/>
        </authorList>
    </citation>
    <scope>NUCLEOTIDE SEQUENCE [LARGE SCALE GENOMIC DNA]</scope>
    <source>
        <strain evidence="8 9">CGMCC 1.9157</strain>
    </source>
</reference>
<evidence type="ECO:0000256" key="3">
    <source>
        <dbReference type="ARBA" id="ARBA00022692"/>
    </source>
</evidence>
<keyword evidence="3 7" id="KW-0812">Transmembrane</keyword>
<comment type="subcellular location">
    <subcellularLocation>
        <location evidence="1">Membrane</location>
        <topology evidence="1">Multi-pass membrane protein</topology>
    </subcellularLocation>
</comment>
<evidence type="ECO:0000313" key="9">
    <source>
        <dbReference type="Proteomes" id="UP000199236"/>
    </source>
</evidence>
<comment type="similarity">
    <text evidence="2">Belongs to the CbiQ family.</text>
</comment>
<name>A0A1I4ZMP5_9HYPH</name>
<dbReference type="GO" id="GO:0005886">
    <property type="term" value="C:plasma membrane"/>
    <property type="evidence" value="ECO:0007669"/>
    <property type="project" value="UniProtKB-ARBA"/>
</dbReference>
<feature type="transmembrane region" description="Helical" evidence="7">
    <location>
        <begin position="40"/>
        <end position="59"/>
    </location>
</feature>
<proteinExistence type="inferred from homology"/>